<dbReference type="GO" id="GO:0006281">
    <property type="term" value="P:DNA repair"/>
    <property type="evidence" value="ECO:0007669"/>
    <property type="project" value="TreeGrafter"/>
</dbReference>
<proteinExistence type="predicted"/>
<dbReference type="GO" id="GO:0003689">
    <property type="term" value="F:DNA clamp loader activity"/>
    <property type="evidence" value="ECO:0007669"/>
    <property type="project" value="TreeGrafter"/>
</dbReference>
<dbReference type="Proteomes" id="UP000051952">
    <property type="component" value="Unassembled WGS sequence"/>
</dbReference>
<dbReference type="GO" id="GO:0005634">
    <property type="term" value="C:nucleus"/>
    <property type="evidence" value="ECO:0007669"/>
    <property type="project" value="TreeGrafter"/>
</dbReference>
<dbReference type="VEuPathDB" id="TriTrypDB:BSAL_54805"/>
<keyword evidence="1" id="KW-0235">DNA replication</keyword>
<dbReference type="InterPro" id="IPR050238">
    <property type="entry name" value="DNA_Rep/Repair_Clamp_Loader"/>
</dbReference>
<protein>
    <submittedName>
        <fullName evidence="2">Replication factor subunit 5, putative</fullName>
    </submittedName>
</protein>
<dbReference type="InterPro" id="IPR027417">
    <property type="entry name" value="P-loop_NTPase"/>
</dbReference>
<name>A0A0S4IMC2_BODSA</name>
<dbReference type="OMA" id="DYHEPLT"/>
<keyword evidence="3" id="KW-1185">Reference proteome</keyword>
<dbReference type="SUPFAM" id="SSF52540">
    <property type="entry name" value="P-loop containing nucleoside triphosphate hydrolases"/>
    <property type="match status" value="1"/>
</dbReference>
<dbReference type="PANTHER" id="PTHR11669">
    <property type="entry name" value="REPLICATION FACTOR C / DNA POLYMERASE III GAMMA-TAU SUBUNIT"/>
    <property type="match status" value="1"/>
</dbReference>
<dbReference type="OrthoDB" id="761538at2759"/>
<gene>
    <name evidence="2" type="ORF">BSAL_54805</name>
</gene>
<dbReference type="AlphaFoldDB" id="A0A0S4IMC2"/>
<dbReference type="EMBL" id="CYKH01000144">
    <property type="protein sequence ID" value="CUE73098.1"/>
    <property type="molecule type" value="Genomic_DNA"/>
</dbReference>
<dbReference type="GO" id="GO:0005663">
    <property type="term" value="C:DNA replication factor C complex"/>
    <property type="evidence" value="ECO:0007669"/>
    <property type="project" value="TreeGrafter"/>
</dbReference>
<dbReference type="PANTHER" id="PTHR11669:SF1">
    <property type="entry name" value="REPLICATION FACTOR C SUBUNIT 3"/>
    <property type="match status" value="1"/>
</dbReference>
<sequence length="87" mass="9934">MLWVDRHRPKKLEDVELLPEVTNLLTHLADSGDMPHLLFYGPSGSGKKTRVMALLHRIYGQNVFNIKLEHKSMAVTDSKTIEKKNHG</sequence>
<accession>A0A0S4IMC2</accession>
<evidence type="ECO:0000313" key="2">
    <source>
        <dbReference type="EMBL" id="CUE73098.1"/>
    </source>
</evidence>
<evidence type="ECO:0000256" key="1">
    <source>
        <dbReference type="ARBA" id="ARBA00022705"/>
    </source>
</evidence>
<dbReference type="GO" id="GO:0006261">
    <property type="term" value="P:DNA-templated DNA replication"/>
    <property type="evidence" value="ECO:0007669"/>
    <property type="project" value="TreeGrafter"/>
</dbReference>
<dbReference type="Gene3D" id="3.40.50.300">
    <property type="entry name" value="P-loop containing nucleotide triphosphate hydrolases"/>
    <property type="match status" value="1"/>
</dbReference>
<organism evidence="2 3">
    <name type="scientific">Bodo saltans</name>
    <name type="common">Flagellated protozoan</name>
    <dbReference type="NCBI Taxonomy" id="75058"/>
    <lineage>
        <taxon>Eukaryota</taxon>
        <taxon>Discoba</taxon>
        <taxon>Euglenozoa</taxon>
        <taxon>Kinetoplastea</taxon>
        <taxon>Metakinetoplastina</taxon>
        <taxon>Eubodonida</taxon>
        <taxon>Bodonidae</taxon>
        <taxon>Bodo</taxon>
    </lineage>
</organism>
<evidence type="ECO:0000313" key="3">
    <source>
        <dbReference type="Proteomes" id="UP000051952"/>
    </source>
</evidence>
<reference evidence="3" key="1">
    <citation type="submission" date="2015-09" db="EMBL/GenBank/DDBJ databases">
        <authorList>
            <consortium name="Pathogen Informatics"/>
        </authorList>
    </citation>
    <scope>NUCLEOTIDE SEQUENCE [LARGE SCALE GENOMIC DNA]</scope>
    <source>
        <strain evidence="3">Lake Konstanz</strain>
    </source>
</reference>